<protein>
    <recommendedName>
        <fullName evidence="4">Immunoglobulin V-set domain-containing protein</fullName>
    </recommendedName>
</protein>
<evidence type="ECO:0000256" key="2">
    <source>
        <dbReference type="ARBA" id="ARBA00022859"/>
    </source>
</evidence>
<proteinExistence type="predicted"/>
<dbReference type="Gene3D" id="2.60.40.10">
    <property type="entry name" value="Immunoglobulins"/>
    <property type="match status" value="1"/>
</dbReference>
<keyword evidence="6" id="KW-1185">Reference proteome</keyword>
<dbReference type="PANTHER" id="PTHR23268:SF28">
    <property type="entry name" value="T CELL RECEPTOR BETA VARIABLE 19"/>
    <property type="match status" value="1"/>
</dbReference>
<accession>A0A8C4TWB6</accession>
<reference evidence="5" key="1">
    <citation type="submission" date="2025-08" db="UniProtKB">
        <authorList>
            <consortium name="Ensembl"/>
        </authorList>
    </citation>
    <scope>IDENTIFICATION</scope>
</reference>
<feature type="signal peptide" evidence="3">
    <location>
        <begin position="1"/>
        <end position="18"/>
    </location>
</feature>
<evidence type="ECO:0000259" key="4">
    <source>
        <dbReference type="Pfam" id="PF07686"/>
    </source>
</evidence>
<dbReference type="OrthoDB" id="9803478at2759"/>
<dbReference type="OMA" id="HYSYGVQ"/>
<feature type="domain" description="Immunoglobulin V-set" evidence="4">
    <location>
        <begin position="28"/>
        <end position="109"/>
    </location>
</feature>
<keyword evidence="1 3" id="KW-0732">Signal</keyword>
<evidence type="ECO:0000256" key="3">
    <source>
        <dbReference type="SAM" id="SignalP"/>
    </source>
</evidence>
<sequence length="167" mass="18469">MRTWTVWCVAMYFFEARAKITQTSGLVLKEDEKAMLACSQNDNHDSMYWYLQLPGKGLQLIYYSFAVNREKEGDVHIGYKANRLSLAEFYLEILSVKMNHSAVYFCASSVDTTLQSHLLALHKLPAGRSPSAAAQHRCGASSRLAASCGAAAGARGAERVSELQADR</sequence>
<evidence type="ECO:0000256" key="1">
    <source>
        <dbReference type="ARBA" id="ARBA00022729"/>
    </source>
</evidence>
<dbReference type="GO" id="GO:0005886">
    <property type="term" value="C:plasma membrane"/>
    <property type="evidence" value="ECO:0007669"/>
    <property type="project" value="TreeGrafter"/>
</dbReference>
<evidence type="ECO:0000313" key="5">
    <source>
        <dbReference type="Ensembl" id="ENSFTIP00000002020.1"/>
    </source>
</evidence>
<organism evidence="5 6">
    <name type="scientific">Falco tinnunculus</name>
    <name type="common">Common kestrel</name>
    <dbReference type="NCBI Taxonomy" id="100819"/>
    <lineage>
        <taxon>Eukaryota</taxon>
        <taxon>Metazoa</taxon>
        <taxon>Chordata</taxon>
        <taxon>Craniata</taxon>
        <taxon>Vertebrata</taxon>
        <taxon>Euteleostomi</taxon>
        <taxon>Archelosauria</taxon>
        <taxon>Archosauria</taxon>
        <taxon>Dinosauria</taxon>
        <taxon>Saurischia</taxon>
        <taxon>Theropoda</taxon>
        <taxon>Coelurosauria</taxon>
        <taxon>Aves</taxon>
        <taxon>Neognathae</taxon>
        <taxon>Neoaves</taxon>
        <taxon>Telluraves</taxon>
        <taxon>Australaves</taxon>
        <taxon>Falconiformes</taxon>
        <taxon>Falconidae</taxon>
        <taxon>Falco</taxon>
    </lineage>
</organism>
<dbReference type="InterPro" id="IPR013783">
    <property type="entry name" value="Ig-like_fold"/>
</dbReference>
<dbReference type="InterPro" id="IPR013106">
    <property type="entry name" value="Ig_V-set"/>
</dbReference>
<dbReference type="Proteomes" id="UP000694562">
    <property type="component" value="Unplaced"/>
</dbReference>
<dbReference type="GO" id="GO:0002376">
    <property type="term" value="P:immune system process"/>
    <property type="evidence" value="ECO:0007669"/>
    <property type="project" value="UniProtKB-KW"/>
</dbReference>
<dbReference type="AlphaFoldDB" id="A0A8C4TWB6"/>
<reference evidence="5" key="2">
    <citation type="submission" date="2025-09" db="UniProtKB">
        <authorList>
            <consortium name="Ensembl"/>
        </authorList>
    </citation>
    <scope>IDENTIFICATION</scope>
</reference>
<name>A0A8C4TWB6_FALTI</name>
<keyword evidence="2" id="KW-0391">Immunity</keyword>
<dbReference type="SUPFAM" id="SSF48726">
    <property type="entry name" value="Immunoglobulin"/>
    <property type="match status" value="1"/>
</dbReference>
<feature type="chain" id="PRO_5034595649" description="Immunoglobulin V-set domain-containing protein" evidence="3">
    <location>
        <begin position="19"/>
        <end position="167"/>
    </location>
</feature>
<dbReference type="GO" id="GO:0007166">
    <property type="term" value="P:cell surface receptor signaling pathway"/>
    <property type="evidence" value="ECO:0007669"/>
    <property type="project" value="TreeGrafter"/>
</dbReference>
<dbReference type="PANTHER" id="PTHR23268">
    <property type="entry name" value="T-CELL RECEPTOR BETA CHAIN"/>
    <property type="match status" value="1"/>
</dbReference>
<dbReference type="Ensembl" id="ENSFTIT00000002128.1">
    <property type="protein sequence ID" value="ENSFTIP00000002020.1"/>
    <property type="gene ID" value="ENSFTIG00000001444.1"/>
</dbReference>
<dbReference type="Pfam" id="PF07686">
    <property type="entry name" value="V-set"/>
    <property type="match status" value="1"/>
</dbReference>
<evidence type="ECO:0000313" key="6">
    <source>
        <dbReference type="Proteomes" id="UP000694562"/>
    </source>
</evidence>
<dbReference type="InterPro" id="IPR036179">
    <property type="entry name" value="Ig-like_dom_sf"/>
</dbReference>
<dbReference type="InterPro" id="IPR050413">
    <property type="entry name" value="TCR_beta_variable"/>
</dbReference>